<comment type="caution">
    <text evidence="7">The sequence shown here is derived from an EMBL/GenBank/DDBJ whole genome shotgun (WGS) entry which is preliminary data.</text>
</comment>
<gene>
    <name evidence="7" type="ORF">QYF62_02880</name>
</gene>
<dbReference type="PANTHER" id="PTHR30461:SF26">
    <property type="entry name" value="RESOLVASE HOMOLOG YNEB"/>
    <property type="match status" value="1"/>
</dbReference>
<proteinExistence type="inferred from homology"/>
<evidence type="ECO:0000313" key="7">
    <source>
        <dbReference type="EMBL" id="MDN4505006.1"/>
    </source>
</evidence>
<feature type="domain" description="Resolvase/invertase-type recombinase catalytic" evidence="6">
    <location>
        <begin position="76"/>
        <end position="212"/>
    </location>
</feature>
<dbReference type="PROSITE" id="PS51736">
    <property type="entry name" value="RECOMBINASES_3"/>
    <property type="match status" value="1"/>
</dbReference>
<dbReference type="InterPro" id="IPR006119">
    <property type="entry name" value="Resolv_N"/>
</dbReference>
<dbReference type="RefSeq" id="WP_301162219.1">
    <property type="nucleotide sequence ID" value="NZ_JAUHTB010000002.1"/>
</dbReference>
<name>A0ABT8GXR2_9ACTN</name>
<evidence type="ECO:0000256" key="1">
    <source>
        <dbReference type="ARBA" id="ARBA00009913"/>
    </source>
</evidence>
<dbReference type="PANTHER" id="PTHR30461">
    <property type="entry name" value="DNA-INVERTASE FROM LAMBDOID PROPHAGE"/>
    <property type="match status" value="1"/>
</dbReference>
<keyword evidence="2" id="KW-0229">DNA integration</keyword>
<dbReference type="SUPFAM" id="SSF53041">
    <property type="entry name" value="Resolvase-like"/>
    <property type="match status" value="1"/>
</dbReference>
<evidence type="ECO:0000256" key="3">
    <source>
        <dbReference type="ARBA" id="ARBA00023125"/>
    </source>
</evidence>
<dbReference type="SMART" id="SM00857">
    <property type="entry name" value="Resolvase"/>
    <property type="match status" value="1"/>
</dbReference>
<organism evidence="7 8">
    <name type="scientific">Dietzia maris</name>
    <dbReference type="NCBI Taxonomy" id="37915"/>
    <lineage>
        <taxon>Bacteria</taxon>
        <taxon>Bacillati</taxon>
        <taxon>Actinomycetota</taxon>
        <taxon>Actinomycetes</taxon>
        <taxon>Mycobacteriales</taxon>
        <taxon>Dietziaceae</taxon>
        <taxon>Dietzia</taxon>
    </lineage>
</organism>
<dbReference type="PROSITE" id="PS00398">
    <property type="entry name" value="RECOMBINASES_2"/>
    <property type="match status" value="1"/>
</dbReference>
<dbReference type="InterPro" id="IPR050639">
    <property type="entry name" value="SSR_resolvase"/>
</dbReference>
<comment type="similarity">
    <text evidence="1">Belongs to the site-specific recombinase resolvase family.</text>
</comment>
<dbReference type="Proteomes" id="UP001172702">
    <property type="component" value="Unassembled WGS sequence"/>
</dbReference>
<accession>A0ABT8GXR2</accession>
<dbReference type="InterPro" id="IPR006118">
    <property type="entry name" value="Recombinase_CS"/>
</dbReference>
<dbReference type="SUPFAM" id="SSF46689">
    <property type="entry name" value="Homeodomain-like"/>
    <property type="match status" value="1"/>
</dbReference>
<dbReference type="InterPro" id="IPR009057">
    <property type="entry name" value="Homeodomain-like_sf"/>
</dbReference>
<feature type="region of interest" description="Disordered" evidence="5">
    <location>
        <begin position="49"/>
        <end position="78"/>
    </location>
</feature>
<dbReference type="Gene3D" id="1.10.10.60">
    <property type="entry name" value="Homeodomain-like"/>
    <property type="match status" value="1"/>
</dbReference>
<evidence type="ECO:0000256" key="2">
    <source>
        <dbReference type="ARBA" id="ARBA00022908"/>
    </source>
</evidence>
<keyword evidence="8" id="KW-1185">Reference proteome</keyword>
<dbReference type="CDD" id="cd00569">
    <property type="entry name" value="HTH_Hin_like"/>
    <property type="match status" value="1"/>
</dbReference>
<protein>
    <submittedName>
        <fullName evidence="7">Recombinase family protein</fullName>
    </submittedName>
</protein>
<evidence type="ECO:0000259" key="6">
    <source>
        <dbReference type="PROSITE" id="PS51736"/>
    </source>
</evidence>
<keyword evidence="3" id="KW-0238">DNA-binding</keyword>
<reference evidence="7 8" key="1">
    <citation type="submission" date="2023-07" db="EMBL/GenBank/DDBJ databases">
        <title>Strategy for survival of the halotoleranting strain Dietzia MX2 from the Yakshinskoe mineral salts deposit.</title>
        <authorList>
            <person name="Kharitonova M.A."/>
            <person name="Kupriyanova-Ashina F.G."/>
            <person name="Shakirov T.R."/>
            <person name="Vafina M.S."/>
            <person name="Ilinskaya O.N."/>
        </authorList>
    </citation>
    <scope>NUCLEOTIDE SEQUENCE [LARGE SCALE GENOMIC DNA]</scope>
    <source>
        <strain evidence="7 8">MX2</strain>
    </source>
</reference>
<dbReference type="Pfam" id="PF02796">
    <property type="entry name" value="HTH_7"/>
    <property type="match status" value="1"/>
</dbReference>
<evidence type="ECO:0000256" key="4">
    <source>
        <dbReference type="ARBA" id="ARBA00023172"/>
    </source>
</evidence>
<dbReference type="Pfam" id="PF00239">
    <property type="entry name" value="Resolvase"/>
    <property type="match status" value="1"/>
</dbReference>
<dbReference type="Gene3D" id="3.40.50.1390">
    <property type="entry name" value="Resolvase, N-terminal catalytic domain"/>
    <property type="match status" value="1"/>
</dbReference>
<dbReference type="InterPro" id="IPR036162">
    <property type="entry name" value="Resolvase-like_N_sf"/>
</dbReference>
<dbReference type="EMBL" id="JAUHTB010000002">
    <property type="protein sequence ID" value="MDN4505006.1"/>
    <property type="molecule type" value="Genomic_DNA"/>
</dbReference>
<evidence type="ECO:0000313" key="8">
    <source>
        <dbReference type="Proteomes" id="UP001172702"/>
    </source>
</evidence>
<sequence length="269" mass="29892">MADRIGTLLNRSGDGGEEVLIVSRGKVRTRFRRRDELGWNFRVESTDSENIIERKPQPKSTPDPKSARQSSRPRGQRVAYVRVSAADQNEARQLEAVGECDRVYIEKQSARSRADRVKLEECIRYLRDGDELVVASMDRLARSLVDLKQIVGEITAKGASVEFVHERATYAAGAQDPRADLMLSLLGAFAEFERAIIRERQAEGIAIAKAKGKYKGRKRVLTDEQIAKARARIEAGEGPSAIARELGVGRSTLYRALQRVQAGSADVAR</sequence>
<dbReference type="CDD" id="cd03768">
    <property type="entry name" value="SR_ResInv"/>
    <property type="match status" value="1"/>
</dbReference>
<evidence type="ECO:0000256" key="5">
    <source>
        <dbReference type="SAM" id="MobiDB-lite"/>
    </source>
</evidence>
<dbReference type="InterPro" id="IPR006120">
    <property type="entry name" value="Resolvase_HTH_dom"/>
</dbReference>
<keyword evidence="4" id="KW-0233">DNA recombination</keyword>